<dbReference type="Pfam" id="PF10972">
    <property type="entry name" value="CsiV"/>
    <property type="match status" value="1"/>
</dbReference>
<accession>A0A3D8MBT4</accession>
<proteinExistence type="predicted"/>
<dbReference type="RefSeq" id="WP_115592388.1">
    <property type="nucleotide sequence ID" value="NZ_QRHA01000003.1"/>
</dbReference>
<protein>
    <recommendedName>
        <fullName evidence="4">Peptidoglycan-binding protein CsiV</fullName>
    </recommendedName>
</protein>
<feature type="chain" id="PRO_5017634782" description="Peptidoglycan-binding protein CsiV" evidence="1">
    <location>
        <begin position="33"/>
        <end position="436"/>
    </location>
</feature>
<dbReference type="AlphaFoldDB" id="A0A3D8MBT4"/>
<evidence type="ECO:0000313" key="2">
    <source>
        <dbReference type="EMBL" id="RDV27486.1"/>
    </source>
</evidence>
<sequence>MNKNKHTLDMKHFIAGFSMLLFGSGVAPAVSAAEDWWFDVEVILFERDASISQLQEQFSYAPSLDPVSTDWDLITNLLQPDISWLNQGLKDCSPTSALQANNLLKVKGDFSSDFSSSRNLSSQTAAQSLSAPNGLQEAPFELSDTDIAEYWLEFVAPISQHSVSIPKVGECDPNSAWLSWDENGWHKETPNNLLPYPDRLQVVLEGELLENEDRPHILPSDAQELEKLSQQIRWAKGITRMLHVVWRQPVVFGQSNAKSVRLFAGQNYQRQFDLNGRPIAPVEQQSDPATEPTEQPSLTVQTDFFDQLEEQLNTAQPISLEEVLDTPELSAGEEPPVTRLAYQNSGTAIWQLDGYLKVFLKNINQVPYLHIDSELFYRQPVPADSPQHGSQPEYQLVSVPFKQIRRVISNQLHYFDHPLFGMVVQIRRYQLPEEFD</sequence>
<evidence type="ECO:0008006" key="4">
    <source>
        <dbReference type="Google" id="ProtNLM"/>
    </source>
</evidence>
<organism evidence="2 3">
    <name type="scientific">Alteromonas aestuariivivens</name>
    <dbReference type="NCBI Taxonomy" id="1938339"/>
    <lineage>
        <taxon>Bacteria</taxon>
        <taxon>Pseudomonadati</taxon>
        <taxon>Pseudomonadota</taxon>
        <taxon>Gammaproteobacteria</taxon>
        <taxon>Alteromonadales</taxon>
        <taxon>Alteromonadaceae</taxon>
        <taxon>Alteromonas/Salinimonas group</taxon>
        <taxon>Alteromonas</taxon>
    </lineage>
</organism>
<keyword evidence="1" id="KW-0732">Signal</keyword>
<dbReference type="EMBL" id="QRHA01000003">
    <property type="protein sequence ID" value="RDV27486.1"/>
    <property type="molecule type" value="Genomic_DNA"/>
</dbReference>
<dbReference type="OrthoDB" id="5566524at2"/>
<comment type="caution">
    <text evidence="2">The sequence shown here is derived from an EMBL/GenBank/DDBJ whole genome shotgun (WGS) entry which is preliminary data.</text>
</comment>
<evidence type="ECO:0000256" key="1">
    <source>
        <dbReference type="SAM" id="SignalP"/>
    </source>
</evidence>
<gene>
    <name evidence="2" type="ORF">DXV75_05510</name>
</gene>
<evidence type="ECO:0000313" key="3">
    <source>
        <dbReference type="Proteomes" id="UP000256561"/>
    </source>
</evidence>
<name>A0A3D8MBT4_9ALTE</name>
<reference evidence="3" key="1">
    <citation type="submission" date="2018-08" db="EMBL/GenBank/DDBJ databases">
        <authorList>
            <person name="Zhang J."/>
            <person name="Du Z.-J."/>
        </authorList>
    </citation>
    <scope>NUCLEOTIDE SEQUENCE [LARGE SCALE GENOMIC DNA]</scope>
    <source>
        <strain evidence="3">KCTC 52655</strain>
    </source>
</reference>
<dbReference type="Proteomes" id="UP000256561">
    <property type="component" value="Unassembled WGS sequence"/>
</dbReference>
<feature type="signal peptide" evidence="1">
    <location>
        <begin position="1"/>
        <end position="32"/>
    </location>
</feature>
<keyword evidence="3" id="KW-1185">Reference proteome</keyword>
<dbReference type="InterPro" id="IPR021241">
    <property type="entry name" value="CsiV"/>
</dbReference>